<feature type="compositionally biased region" description="Basic residues" evidence="1">
    <location>
        <begin position="139"/>
        <end position="148"/>
    </location>
</feature>
<feature type="region of interest" description="Disordered" evidence="1">
    <location>
        <begin position="31"/>
        <end position="148"/>
    </location>
</feature>
<keyword evidence="3" id="KW-1185">Reference proteome</keyword>
<dbReference type="EMBL" id="JASSZA010000008">
    <property type="protein sequence ID" value="KAK2103509.1"/>
    <property type="molecule type" value="Genomic_DNA"/>
</dbReference>
<comment type="caution">
    <text evidence="2">The sequence shown here is derived from an EMBL/GenBank/DDBJ whole genome shotgun (WGS) entry which is preliminary data.</text>
</comment>
<evidence type="ECO:0000313" key="2">
    <source>
        <dbReference type="EMBL" id="KAK2103509.1"/>
    </source>
</evidence>
<gene>
    <name evidence="2" type="ORF">P7K49_017365</name>
</gene>
<dbReference type="Proteomes" id="UP001266305">
    <property type="component" value="Unassembled WGS sequence"/>
</dbReference>
<evidence type="ECO:0000313" key="3">
    <source>
        <dbReference type="Proteomes" id="UP001266305"/>
    </source>
</evidence>
<sequence length="148" mass="15582">MFNLNCPSFGFQRHKRPRGLKLGCGINIQLRETRARRRRPPPSSLTNGERAEEDGGPLPAPGVADGGQEGAGSRQRPPEREECGSRPAVGRPGLRGSRGRVRTGSPTFGGVGSKGGPAGRPRGEHNPSPEGLGAYRATTGKKSKEHGA</sequence>
<proteinExistence type="predicted"/>
<accession>A0ABQ9V3F1</accession>
<protein>
    <submittedName>
        <fullName evidence="2">Uncharacterized protein</fullName>
    </submittedName>
</protein>
<evidence type="ECO:0000256" key="1">
    <source>
        <dbReference type="SAM" id="MobiDB-lite"/>
    </source>
</evidence>
<name>A0ABQ9V3F1_SAGOE</name>
<feature type="compositionally biased region" description="Gly residues" evidence="1">
    <location>
        <begin position="107"/>
        <end position="118"/>
    </location>
</feature>
<organism evidence="2 3">
    <name type="scientific">Saguinus oedipus</name>
    <name type="common">Cotton-top tamarin</name>
    <name type="synonym">Oedipomidas oedipus</name>
    <dbReference type="NCBI Taxonomy" id="9490"/>
    <lineage>
        <taxon>Eukaryota</taxon>
        <taxon>Metazoa</taxon>
        <taxon>Chordata</taxon>
        <taxon>Craniata</taxon>
        <taxon>Vertebrata</taxon>
        <taxon>Euteleostomi</taxon>
        <taxon>Mammalia</taxon>
        <taxon>Eutheria</taxon>
        <taxon>Euarchontoglires</taxon>
        <taxon>Primates</taxon>
        <taxon>Haplorrhini</taxon>
        <taxon>Platyrrhini</taxon>
        <taxon>Cebidae</taxon>
        <taxon>Callitrichinae</taxon>
        <taxon>Saguinus</taxon>
    </lineage>
</organism>
<reference evidence="2 3" key="1">
    <citation type="submission" date="2023-05" db="EMBL/GenBank/DDBJ databases">
        <title>B98-5 Cell Line De Novo Hybrid Assembly: An Optical Mapping Approach.</title>
        <authorList>
            <person name="Kananen K."/>
            <person name="Auerbach J.A."/>
            <person name="Kautto E."/>
            <person name="Blachly J.S."/>
        </authorList>
    </citation>
    <scope>NUCLEOTIDE SEQUENCE [LARGE SCALE GENOMIC DNA]</scope>
    <source>
        <strain evidence="2">B95-8</strain>
        <tissue evidence="2">Cell line</tissue>
    </source>
</reference>